<sequence>MGLHLTKAFDAPGPHPNGMQGSTEGLWILDQGNNKVTCQSYSDGAVLKSFDTGSDRGSGITHSGTHL</sequence>
<organism evidence="2">
    <name type="scientific">marine metagenome</name>
    <dbReference type="NCBI Taxonomy" id="408172"/>
    <lineage>
        <taxon>unclassified sequences</taxon>
        <taxon>metagenomes</taxon>
        <taxon>ecological metagenomes</taxon>
    </lineage>
</organism>
<feature type="non-terminal residue" evidence="2">
    <location>
        <position position="67"/>
    </location>
</feature>
<gene>
    <name evidence="2" type="ORF">METZ01_LOCUS146425</name>
</gene>
<feature type="region of interest" description="Disordered" evidence="1">
    <location>
        <begin position="1"/>
        <end position="25"/>
    </location>
</feature>
<accession>A0A381ZX59</accession>
<dbReference type="AlphaFoldDB" id="A0A381ZX59"/>
<name>A0A381ZX59_9ZZZZ</name>
<reference evidence="2" key="1">
    <citation type="submission" date="2018-05" db="EMBL/GenBank/DDBJ databases">
        <authorList>
            <person name="Lanie J.A."/>
            <person name="Ng W.-L."/>
            <person name="Kazmierczak K.M."/>
            <person name="Andrzejewski T.M."/>
            <person name="Davidsen T.M."/>
            <person name="Wayne K.J."/>
            <person name="Tettelin H."/>
            <person name="Glass J.I."/>
            <person name="Rusch D."/>
            <person name="Podicherti R."/>
            <person name="Tsui H.-C.T."/>
            <person name="Winkler M.E."/>
        </authorList>
    </citation>
    <scope>NUCLEOTIDE SEQUENCE</scope>
</reference>
<dbReference type="EMBL" id="UINC01022931">
    <property type="protein sequence ID" value="SVA93571.1"/>
    <property type="molecule type" value="Genomic_DNA"/>
</dbReference>
<evidence type="ECO:0000256" key="1">
    <source>
        <dbReference type="SAM" id="MobiDB-lite"/>
    </source>
</evidence>
<proteinExistence type="predicted"/>
<evidence type="ECO:0000313" key="2">
    <source>
        <dbReference type="EMBL" id="SVA93571.1"/>
    </source>
</evidence>
<protein>
    <recommendedName>
        <fullName evidence="3">SMP-30/Gluconolactonase/LRE-like region domain-containing protein</fullName>
    </recommendedName>
</protein>
<evidence type="ECO:0008006" key="3">
    <source>
        <dbReference type="Google" id="ProtNLM"/>
    </source>
</evidence>